<dbReference type="EMBL" id="FTNR01000041">
    <property type="protein sequence ID" value="SIS21826.1"/>
    <property type="molecule type" value="Genomic_DNA"/>
</dbReference>
<proteinExistence type="predicted"/>
<dbReference type="STRING" id="308853.SAMN05421752_1415"/>
<dbReference type="AlphaFoldDB" id="A0A1N7HAE2"/>
<organism evidence="1 2">
    <name type="scientific">Natronorubrum thiooxidans</name>
    <dbReference type="NCBI Taxonomy" id="308853"/>
    <lineage>
        <taxon>Archaea</taxon>
        <taxon>Methanobacteriati</taxon>
        <taxon>Methanobacteriota</taxon>
        <taxon>Stenosarchaea group</taxon>
        <taxon>Halobacteria</taxon>
        <taxon>Halobacteriales</taxon>
        <taxon>Natrialbaceae</taxon>
        <taxon>Natronorubrum</taxon>
    </lineage>
</organism>
<sequence>MQQPLTGCAFCDAPPGTEVGEAYTWGKDERVSHPICVGCAIQTRPDPDEREHHACDGCRLVVNALAALTRFRVELGHLEGPLQFCVRCSPGGPATYWTRDLEEHLITTPTE</sequence>
<dbReference type="Pfam" id="PF24439">
    <property type="entry name" value="DUF7558"/>
    <property type="match status" value="1"/>
</dbReference>
<gene>
    <name evidence="1" type="ORF">SAMN05421752_1415</name>
</gene>
<dbReference type="InterPro" id="IPR055980">
    <property type="entry name" value="DUF7558"/>
</dbReference>
<evidence type="ECO:0000313" key="1">
    <source>
        <dbReference type="EMBL" id="SIS21826.1"/>
    </source>
</evidence>
<protein>
    <submittedName>
        <fullName evidence="1">Uncharacterized protein</fullName>
    </submittedName>
</protein>
<keyword evidence="2" id="KW-1185">Reference proteome</keyword>
<name>A0A1N7HAE2_9EURY</name>
<reference evidence="2" key="1">
    <citation type="submission" date="2017-01" db="EMBL/GenBank/DDBJ databases">
        <authorList>
            <person name="Varghese N."/>
            <person name="Submissions S."/>
        </authorList>
    </citation>
    <scope>NUCLEOTIDE SEQUENCE [LARGE SCALE GENOMIC DNA]</scope>
    <source>
        <strain evidence="2">type strain: HArc-</strain>
    </source>
</reference>
<dbReference type="Proteomes" id="UP000185936">
    <property type="component" value="Unassembled WGS sequence"/>
</dbReference>
<dbReference type="RefSeq" id="WP_076611007.1">
    <property type="nucleotide sequence ID" value="NZ_FTNR01000041.1"/>
</dbReference>
<accession>A0A1N7HAE2</accession>
<evidence type="ECO:0000313" key="2">
    <source>
        <dbReference type="Proteomes" id="UP000185936"/>
    </source>
</evidence>